<dbReference type="CDD" id="cd03316">
    <property type="entry name" value="MR_like"/>
    <property type="match status" value="1"/>
</dbReference>
<name>D3FF47_CONWI</name>
<keyword evidence="2" id="KW-0479">Metal-binding</keyword>
<dbReference type="InterPro" id="IPR018110">
    <property type="entry name" value="Mandel_Rmase/mucon_lact_enz_CS"/>
</dbReference>
<dbReference type="InterPro" id="IPR029065">
    <property type="entry name" value="Enolase_C-like"/>
</dbReference>
<dbReference type="GO" id="GO:0009063">
    <property type="term" value="P:amino acid catabolic process"/>
    <property type="evidence" value="ECO:0007669"/>
    <property type="project" value="InterPro"/>
</dbReference>
<dbReference type="SUPFAM" id="SSF54826">
    <property type="entry name" value="Enolase N-terminal domain-like"/>
    <property type="match status" value="1"/>
</dbReference>
<feature type="domain" description="Mandelate racemase/muconate lactonizing enzyme C-terminal" evidence="4">
    <location>
        <begin position="150"/>
        <end position="251"/>
    </location>
</feature>
<dbReference type="SMART" id="SM00922">
    <property type="entry name" value="MR_MLE"/>
    <property type="match status" value="1"/>
</dbReference>
<dbReference type="AlphaFoldDB" id="D3FF47"/>
<dbReference type="Pfam" id="PF02746">
    <property type="entry name" value="MR_MLE_N"/>
    <property type="match status" value="1"/>
</dbReference>
<dbReference type="GO" id="GO:0016052">
    <property type="term" value="P:carbohydrate catabolic process"/>
    <property type="evidence" value="ECO:0007669"/>
    <property type="project" value="TreeGrafter"/>
</dbReference>
<dbReference type="InterPro" id="IPR046945">
    <property type="entry name" value="RHMD-like"/>
</dbReference>
<dbReference type="PANTHER" id="PTHR13794:SF58">
    <property type="entry name" value="MITOCHONDRIAL ENOLASE SUPERFAMILY MEMBER 1"/>
    <property type="match status" value="1"/>
</dbReference>
<dbReference type="PROSITE" id="PS00908">
    <property type="entry name" value="MR_MLE_1"/>
    <property type="match status" value="1"/>
</dbReference>
<dbReference type="RefSeq" id="WP_012934815.1">
    <property type="nucleotide sequence ID" value="NC_013739.1"/>
</dbReference>
<reference evidence="6" key="2">
    <citation type="submission" date="2010-01" db="EMBL/GenBank/DDBJ databases">
        <title>The complete genome of Conexibacter woesei DSM 14684.</title>
        <authorList>
            <consortium name="US DOE Joint Genome Institute (JGI-PGF)"/>
            <person name="Lucas S."/>
            <person name="Copeland A."/>
            <person name="Lapidus A."/>
            <person name="Glavina del Rio T."/>
            <person name="Dalin E."/>
            <person name="Tice H."/>
            <person name="Bruce D."/>
            <person name="Goodwin L."/>
            <person name="Pitluck S."/>
            <person name="Kyrpides N."/>
            <person name="Mavromatis K."/>
            <person name="Ivanova N."/>
            <person name="Mikhailova N."/>
            <person name="Chertkov O."/>
            <person name="Brettin T."/>
            <person name="Detter J.C."/>
            <person name="Han C."/>
            <person name="Larimer F."/>
            <person name="Land M."/>
            <person name="Hauser L."/>
            <person name="Markowitz V."/>
            <person name="Cheng J.-F."/>
            <person name="Hugenholtz P."/>
            <person name="Woyke T."/>
            <person name="Wu D."/>
            <person name="Pukall R."/>
            <person name="Steenblock K."/>
            <person name="Schneider S."/>
            <person name="Klenk H.-P."/>
            <person name="Eisen J.A."/>
        </authorList>
    </citation>
    <scope>NUCLEOTIDE SEQUENCE [LARGE SCALE GENOMIC DNA]</scope>
    <source>
        <strain evidence="6">DSM 14684 / CIP 108061 / JCM 11494 / NBRC 100937 / ID131577</strain>
    </source>
</reference>
<dbReference type="EMBL" id="CP001854">
    <property type="protein sequence ID" value="ADB51764.1"/>
    <property type="molecule type" value="Genomic_DNA"/>
</dbReference>
<dbReference type="SUPFAM" id="SSF51604">
    <property type="entry name" value="Enolase C-terminal domain-like"/>
    <property type="match status" value="1"/>
</dbReference>
<dbReference type="OrthoDB" id="9796450at2"/>
<evidence type="ECO:0000259" key="4">
    <source>
        <dbReference type="SMART" id="SM00922"/>
    </source>
</evidence>
<evidence type="ECO:0000313" key="6">
    <source>
        <dbReference type="Proteomes" id="UP000008229"/>
    </source>
</evidence>
<keyword evidence="3" id="KW-0460">Magnesium</keyword>
<dbReference type="Proteomes" id="UP000008229">
    <property type="component" value="Chromosome"/>
</dbReference>
<sequence length="389" mass="41900">MKITDIKALPLRGATQTDMADNFGETTLVVVTTDDGLVGVGEGNVSPLAVQAVVEQPSYWIWSRGVTEPLIGRELGDPAALWDELYAGNWWTARNGIGHVALAAVDMALWDLAGKAAGKPVRELLGAQRTTPLVPYITMYRKVEDHAAALDAARAFVDDIKAQGFRAAKIEVSHDQVPDADQIAPLVRAVREQAGPDFTLLCDACYRWNDADEAIAVLKQLEEYDLMLFETALLPEDLAGYRKLADATTIPLAGCEIVASAAELEHLMDFGGVQYVQPCVARVGVTAMDRLTRAAAARGREMIPYGWVATTLSMAATLHVAAAHENVPIVEYVPPSFYPYAELRKDVSGPEPVVVDGLFELPGGPGFGIELDHEAVERYAHDHAAAVGG</sequence>
<comment type="cofactor">
    <cofactor evidence="1">
        <name>Mg(2+)</name>
        <dbReference type="ChEBI" id="CHEBI:18420"/>
    </cofactor>
</comment>
<evidence type="ECO:0000256" key="2">
    <source>
        <dbReference type="ARBA" id="ARBA00022723"/>
    </source>
</evidence>
<dbReference type="Gene3D" id="3.20.20.120">
    <property type="entry name" value="Enolase-like C-terminal domain"/>
    <property type="match status" value="1"/>
</dbReference>
<dbReference type="InterPro" id="IPR029017">
    <property type="entry name" value="Enolase-like_N"/>
</dbReference>
<dbReference type="HOGENOM" id="CLU_030273_1_0_11"/>
<dbReference type="Gene3D" id="3.30.390.10">
    <property type="entry name" value="Enolase-like, N-terminal domain"/>
    <property type="match status" value="1"/>
</dbReference>
<dbReference type="InterPro" id="IPR036849">
    <property type="entry name" value="Enolase-like_C_sf"/>
</dbReference>
<dbReference type="eggNOG" id="COG4948">
    <property type="taxonomic scope" value="Bacteria"/>
</dbReference>
<keyword evidence="6" id="KW-1185">Reference proteome</keyword>
<dbReference type="GO" id="GO:0016836">
    <property type="term" value="F:hydro-lyase activity"/>
    <property type="evidence" value="ECO:0007669"/>
    <property type="project" value="TreeGrafter"/>
</dbReference>
<evidence type="ECO:0000256" key="3">
    <source>
        <dbReference type="ARBA" id="ARBA00022842"/>
    </source>
</evidence>
<dbReference type="Pfam" id="PF13378">
    <property type="entry name" value="MR_MLE_C"/>
    <property type="match status" value="1"/>
</dbReference>
<evidence type="ECO:0000256" key="1">
    <source>
        <dbReference type="ARBA" id="ARBA00001946"/>
    </source>
</evidence>
<dbReference type="PANTHER" id="PTHR13794">
    <property type="entry name" value="ENOLASE SUPERFAMILY, MANDELATE RACEMASE"/>
    <property type="match status" value="1"/>
</dbReference>
<dbReference type="SFLD" id="SFLDS00001">
    <property type="entry name" value="Enolase"/>
    <property type="match status" value="1"/>
</dbReference>
<proteinExistence type="predicted"/>
<evidence type="ECO:0000313" key="5">
    <source>
        <dbReference type="EMBL" id="ADB51764.1"/>
    </source>
</evidence>
<gene>
    <name evidence="5" type="ordered locus">Cwoe_3346</name>
</gene>
<organism evidence="5 6">
    <name type="scientific">Conexibacter woesei (strain DSM 14684 / CCUG 47730 / CIP 108061 / JCM 11494 / NBRC 100937 / ID131577)</name>
    <dbReference type="NCBI Taxonomy" id="469383"/>
    <lineage>
        <taxon>Bacteria</taxon>
        <taxon>Bacillati</taxon>
        <taxon>Actinomycetota</taxon>
        <taxon>Thermoleophilia</taxon>
        <taxon>Solirubrobacterales</taxon>
        <taxon>Conexibacteraceae</taxon>
        <taxon>Conexibacter</taxon>
    </lineage>
</organism>
<dbReference type="GO" id="GO:0000287">
    <property type="term" value="F:magnesium ion binding"/>
    <property type="evidence" value="ECO:0007669"/>
    <property type="project" value="TreeGrafter"/>
</dbReference>
<dbReference type="InterPro" id="IPR013342">
    <property type="entry name" value="Mandelate_racemase_C"/>
</dbReference>
<reference evidence="5 6" key="1">
    <citation type="journal article" date="2010" name="Stand. Genomic Sci.">
        <title>Complete genome sequence of Conexibacter woesei type strain (ID131577).</title>
        <authorList>
            <person name="Pukall R."/>
            <person name="Lapidus A."/>
            <person name="Glavina Del Rio T."/>
            <person name="Copeland A."/>
            <person name="Tice H."/>
            <person name="Cheng J.-F."/>
            <person name="Lucas S."/>
            <person name="Chen F."/>
            <person name="Nolan M."/>
            <person name="Bruce D."/>
            <person name="Goodwin L."/>
            <person name="Pitluck S."/>
            <person name="Mavromatis K."/>
            <person name="Ivanova N."/>
            <person name="Ovchinnikova G."/>
            <person name="Pati A."/>
            <person name="Chen A."/>
            <person name="Palaniappan K."/>
            <person name="Land M."/>
            <person name="Hauser L."/>
            <person name="Chang Y.-J."/>
            <person name="Jeffries C.D."/>
            <person name="Chain P."/>
            <person name="Meincke L."/>
            <person name="Sims D."/>
            <person name="Brettin T."/>
            <person name="Detter J.C."/>
            <person name="Rohde M."/>
            <person name="Goeker M."/>
            <person name="Bristow J."/>
            <person name="Eisen J.A."/>
            <person name="Markowitz V."/>
            <person name="Kyrpides N.C."/>
            <person name="Klenk H.-P."/>
            <person name="Hugenholtz P."/>
        </authorList>
    </citation>
    <scope>NUCLEOTIDE SEQUENCE [LARGE SCALE GENOMIC DNA]</scope>
    <source>
        <strain evidence="6">DSM 14684 / CIP 108061 / JCM 11494 / NBRC 100937 / ID131577</strain>
    </source>
</reference>
<dbReference type="KEGG" id="cwo:Cwoe_3346"/>
<protein>
    <submittedName>
        <fullName evidence="5">Mandelate racemase/muconate lactonizing protein</fullName>
    </submittedName>
</protein>
<dbReference type="STRING" id="469383.Cwoe_3346"/>
<dbReference type="InterPro" id="IPR013341">
    <property type="entry name" value="Mandelate_racemase_N_dom"/>
</dbReference>
<accession>D3FF47</accession>